<dbReference type="EMBL" id="CM039437">
    <property type="protein sequence ID" value="KAI4305868.1"/>
    <property type="molecule type" value="Genomic_DNA"/>
</dbReference>
<evidence type="ECO:0000313" key="1">
    <source>
        <dbReference type="EMBL" id="KAI4305868.1"/>
    </source>
</evidence>
<name>A0ACB9L8H7_BAUVA</name>
<accession>A0ACB9L8H7</accession>
<reference evidence="1 2" key="1">
    <citation type="journal article" date="2022" name="DNA Res.">
        <title>Chromosomal-level genome assembly of the orchid tree Bauhinia variegata (Leguminosae; Cercidoideae) supports the allotetraploid origin hypothesis of Bauhinia.</title>
        <authorList>
            <person name="Zhong Y."/>
            <person name="Chen Y."/>
            <person name="Zheng D."/>
            <person name="Pang J."/>
            <person name="Liu Y."/>
            <person name="Luo S."/>
            <person name="Meng S."/>
            <person name="Qian L."/>
            <person name="Wei D."/>
            <person name="Dai S."/>
            <person name="Zhou R."/>
        </authorList>
    </citation>
    <scope>NUCLEOTIDE SEQUENCE [LARGE SCALE GENOMIC DNA]</scope>
    <source>
        <strain evidence="1">BV-YZ2020</strain>
    </source>
</reference>
<dbReference type="Proteomes" id="UP000828941">
    <property type="component" value="Chromosome 12"/>
</dbReference>
<keyword evidence="2" id="KW-1185">Reference proteome</keyword>
<organism evidence="1 2">
    <name type="scientific">Bauhinia variegata</name>
    <name type="common">Purple orchid tree</name>
    <name type="synonym">Phanera variegata</name>
    <dbReference type="NCBI Taxonomy" id="167791"/>
    <lineage>
        <taxon>Eukaryota</taxon>
        <taxon>Viridiplantae</taxon>
        <taxon>Streptophyta</taxon>
        <taxon>Embryophyta</taxon>
        <taxon>Tracheophyta</taxon>
        <taxon>Spermatophyta</taxon>
        <taxon>Magnoliopsida</taxon>
        <taxon>eudicotyledons</taxon>
        <taxon>Gunneridae</taxon>
        <taxon>Pentapetalae</taxon>
        <taxon>rosids</taxon>
        <taxon>fabids</taxon>
        <taxon>Fabales</taxon>
        <taxon>Fabaceae</taxon>
        <taxon>Cercidoideae</taxon>
        <taxon>Cercideae</taxon>
        <taxon>Bauhiniinae</taxon>
        <taxon>Bauhinia</taxon>
    </lineage>
</organism>
<proteinExistence type="predicted"/>
<evidence type="ECO:0000313" key="2">
    <source>
        <dbReference type="Proteomes" id="UP000828941"/>
    </source>
</evidence>
<protein>
    <submittedName>
        <fullName evidence="1">Uncharacterized protein</fullName>
    </submittedName>
</protein>
<gene>
    <name evidence="1" type="ORF">L6164_029203</name>
</gene>
<sequence length="526" mass="58986">MYNEMNGGDGWKMSKCHEPSSSVEEANGGDNMEGEGHLKKGPWTSAEDAILMEYVQKHGEGNWNAVQKYSGLARCGKSCRLRWANHLRPDLKKGAFTQDEERKIIELHAKMGNKWARMAAELPGRTDNEIKNYWNTRMKRRQRAGLPIYPPDICQRMLDNSEESPNVGSLMNGDNQHSDLSPEDNFNIPDVEFKNLKFPRAYPPYGPTIFNVPEISMFEQSAASSYSYNMMFPTIPHKQLQKSDTSYNSLDVSIGAAVPEFNHYADYSCQKVADLPKLSSPCIPNLNTNHQFHGSYLPGSHAGVNGNTSSVPISGDVKMELPSFQYLDTQRDFWGMRTSPVPSAESFDTLIQSPPADQTQLDPVSPQRNGLLESVVYGSKRKRGSKSNLFQKTADNCMPRSSTLNPCETEWEEPWDPISLIASVLTVHTPISMGSVDEPQSVETAQDHYGKHETVFQDLAYFPRKKEYVKQIDLTRPDGFFDLGWFGNPEDDGKDQSFLKDALGALGSAELIQSDLKACGFCETQY</sequence>
<comment type="caution">
    <text evidence="1">The sequence shown here is derived from an EMBL/GenBank/DDBJ whole genome shotgun (WGS) entry which is preliminary data.</text>
</comment>